<keyword evidence="1" id="KW-1133">Transmembrane helix</keyword>
<proteinExistence type="predicted"/>
<evidence type="ECO:0000256" key="1">
    <source>
        <dbReference type="SAM" id="Phobius"/>
    </source>
</evidence>
<keyword evidence="1" id="KW-0472">Membrane</keyword>
<gene>
    <name evidence="2" type="ORF">DQ384_39830</name>
</gene>
<evidence type="ECO:0000313" key="3">
    <source>
        <dbReference type="Proteomes" id="UP000253094"/>
    </source>
</evidence>
<keyword evidence="1" id="KW-0812">Transmembrane</keyword>
<feature type="transmembrane region" description="Helical" evidence="1">
    <location>
        <begin position="43"/>
        <end position="68"/>
    </location>
</feature>
<name>A0A367EHN1_9ACTN</name>
<reference evidence="2 3" key="1">
    <citation type="submission" date="2018-06" db="EMBL/GenBank/DDBJ databases">
        <title>Sphaerisporangium craniellae sp. nov., isolated from a marine sponge in the South China Sea.</title>
        <authorList>
            <person name="Li L."/>
        </authorList>
    </citation>
    <scope>NUCLEOTIDE SEQUENCE [LARGE SCALE GENOMIC DNA]</scope>
    <source>
        <strain evidence="2 3">CCTCC AA 208026</strain>
    </source>
</reference>
<comment type="caution">
    <text evidence="2">The sequence shown here is derived from an EMBL/GenBank/DDBJ whole genome shotgun (WGS) entry which is preliminary data.</text>
</comment>
<keyword evidence="3" id="KW-1185">Reference proteome</keyword>
<dbReference type="AlphaFoldDB" id="A0A367EHN1"/>
<dbReference type="Proteomes" id="UP000253094">
    <property type="component" value="Unassembled WGS sequence"/>
</dbReference>
<feature type="transmembrane region" description="Helical" evidence="1">
    <location>
        <begin position="12"/>
        <end position="31"/>
    </location>
</feature>
<accession>A0A367EHN1</accession>
<evidence type="ECO:0000313" key="2">
    <source>
        <dbReference type="EMBL" id="RCG17279.1"/>
    </source>
</evidence>
<protein>
    <submittedName>
        <fullName evidence="2">Uncharacterized protein</fullName>
    </submittedName>
</protein>
<dbReference type="EMBL" id="QOIL01000043">
    <property type="protein sequence ID" value="RCG17279.1"/>
    <property type="molecule type" value="Genomic_DNA"/>
</dbReference>
<sequence>MQRRQLGGHALAGDLGGGGLLFGLAALALVRRDAVPRLFLHPLGLGACLAGLALGGGARLTVLAGLGLGRRGATLGRLGAAFGGVGWETASG</sequence>
<organism evidence="2 3">
    <name type="scientific">Sphaerisporangium album</name>
    <dbReference type="NCBI Taxonomy" id="509200"/>
    <lineage>
        <taxon>Bacteria</taxon>
        <taxon>Bacillati</taxon>
        <taxon>Actinomycetota</taxon>
        <taxon>Actinomycetes</taxon>
        <taxon>Streptosporangiales</taxon>
        <taxon>Streptosporangiaceae</taxon>
        <taxon>Sphaerisporangium</taxon>
    </lineage>
</organism>